<dbReference type="InterPro" id="IPR036770">
    <property type="entry name" value="Ankyrin_rpt-contain_sf"/>
</dbReference>
<sequence length="287" mass="32355">MGCNSGKINRKEKAEIIKNAIDIDNYKAMADLLNQEIKSTKNPELVDQPQLNYDGFTFSVFGYSLYKGQTNCFKCLYKNYKAGVLELINSYHSQGLNPVSVLCSLGNVDLLRYFFPIYLETKEACEFQEVTSLFTPVQVAAKCGHISILNYFNQYFKGKPPYSYDAKGRNIQGENSATLALKEGQYSTLKYIHEKLGVSIDGIKDPIGICLIGASEKKGREYLECAVYIIETLNYSVRKHHLSLLNDNDLFSRYLNTKYLENEITQLPNVSQGSVATNISTEYPSLA</sequence>
<dbReference type="SUPFAM" id="SSF48403">
    <property type="entry name" value="Ankyrin repeat"/>
    <property type="match status" value="1"/>
</dbReference>
<evidence type="ECO:0000313" key="1">
    <source>
        <dbReference type="EMBL" id="OMJ81254.1"/>
    </source>
</evidence>
<dbReference type="OrthoDB" id="194358at2759"/>
<dbReference type="EMBL" id="MPUH01000387">
    <property type="protein sequence ID" value="OMJ81254.1"/>
    <property type="molecule type" value="Genomic_DNA"/>
</dbReference>
<reference evidence="1 2" key="1">
    <citation type="submission" date="2016-11" db="EMBL/GenBank/DDBJ databases">
        <title>The macronuclear genome of Stentor coeruleus: a giant cell with tiny introns.</title>
        <authorList>
            <person name="Slabodnick M."/>
            <person name="Ruby J.G."/>
            <person name="Reiff S.B."/>
            <person name="Swart E.C."/>
            <person name="Gosai S."/>
            <person name="Prabakaran S."/>
            <person name="Witkowska E."/>
            <person name="Larue G.E."/>
            <person name="Fisher S."/>
            <person name="Freeman R.M."/>
            <person name="Gunawardena J."/>
            <person name="Chu W."/>
            <person name="Stover N.A."/>
            <person name="Gregory B.D."/>
            <person name="Nowacki M."/>
            <person name="Derisi J."/>
            <person name="Roy S.W."/>
            <person name="Marshall W.F."/>
            <person name="Sood P."/>
        </authorList>
    </citation>
    <scope>NUCLEOTIDE SEQUENCE [LARGE SCALE GENOMIC DNA]</scope>
    <source>
        <strain evidence="1">WM001</strain>
    </source>
</reference>
<dbReference type="AlphaFoldDB" id="A0A1R2BWV9"/>
<comment type="caution">
    <text evidence="1">The sequence shown here is derived from an EMBL/GenBank/DDBJ whole genome shotgun (WGS) entry which is preliminary data.</text>
</comment>
<keyword evidence="2" id="KW-1185">Reference proteome</keyword>
<organism evidence="1 2">
    <name type="scientific">Stentor coeruleus</name>
    <dbReference type="NCBI Taxonomy" id="5963"/>
    <lineage>
        <taxon>Eukaryota</taxon>
        <taxon>Sar</taxon>
        <taxon>Alveolata</taxon>
        <taxon>Ciliophora</taxon>
        <taxon>Postciliodesmatophora</taxon>
        <taxon>Heterotrichea</taxon>
        <taxon>Heterotrichida</taxon>
        <taxon>Stentoridae</taxon>
        <taxon>Stentor</taxon>
    </lineage>
</organism>
<proteinExistence type="predicted"/>
<protein>
    <submittedName>
        <fullName evidence="1">Uncharacterized protein</fullName>
    </submittedName>
</protein>
<evidence type="ECO:0000313" key="2">
    <source>
        <dbReference type="Proteomes" id="UP000187209"/>
    </source>
</evidence>
<dbReference type="Proteomes" id="UP000187209">
    <property type="component" value="Unassembled WGS sequence"/>
</dbReference>
<gene>
    <name evidence="1" type="ORF">SteCoe_18310</name>
</gene>
<dbReference type="Gene3D" id="1.25.40.20">
    <property type="entry name" value="Ankyrin repeat-containing domain"/>
    <property type="match status" value="1"/>
</dbReference>
<accession>A0A1R2BWV9</accession>
<name>A0A1R2BWV9_9CILI</name>